<dbReference type="AntiFam" id="ANF00015">
    <property type="entry name" value="tRNA translation"/>
</dbReference>
<evidence type="ECO:0000313" key="1">
    <source>
        <dbReference type="EMBL" id="ETJ40342.1"/>
    </source>
</evidence>
<organism evidence="1">
    <name type="scientific">human gut metagenome</name>
    <dbReference type="NCBI Taxonomy" id="408170"/>
    <lineage>
        <taxon>unclassified sequences</taxon>
        <taxon>metagenomes</taxon>
        <taxon>organismal metagenomes</taxon>
    </lineage>
</organism>
<dbReference type="EMBL" id="AZMM01005759">
    <property type="protein sequence ID" value="ETJ40342.1"/>
    <property type="molecule type" value="Genomic_DNA"/>
</dbReference>
<gene>
    <name evidence="1" type="ORF">Q604_UNBC05759G0001</name>
</gene>
<sequence length="65" mass="7194">WYAKVAELVDALASGVSVLTDVGVQVPPLAPIIFTSFLVSSLDFSSLIQIHYHQHDASNKRQARW</sequence>
<reference evidence="1" key="1">
    <citation type="submission" date="2013-12" db="EMBL/GenBank/DDBJ databases">
        <title>A Varibaculum cambriense genome reconstructed from a premature infant gut community with otherwise low bacterial novelty that shifts toward anaerobic metabolism during the third week of life.</title>
        <authorList>
            <person name="Brown C.T."/>
            <person name="Sharon I."/>
            <person name="Thomas B.C."/>
            <person name="Castelle C.J."/>
            <person name="Morowitz M.J."/>
            <person name="Banfield J.F."/>
        </authorList>
    </citation>
    <scope>NUCLEOTIDE SEQUENCE</scope>
</reference>
<proteinExistence type="predicted"/>
<feature type="non-terminal residue" evidence="1">
    <location>
        <position position="1"/>
    </location>
</feature>
<comment type="caution">
    <text evidence="1">The sequence shown here is derived from an EMBL/GenBank/DDBJ whole genome shotgun (WGS) entry which is preliminary data.</text>
</comment>
<dbReference type="AlphaFoldDB" id="W1YCY6"/>
<accession>W1YCY6</accession>
<name>W1YCY6_9ZZZZ</name>
<protein>
    <submittedName>
        <fullName evidence="1">Uncharacterized protein</fullName>
    </submittedName>
</protein>